<keyword evidence="3" id="KW-0808">Transferase</keyword>
<accession>A0AB34KBL6</accession>
<comment type="caution">
    <text evidence="10">The sequence shown here is derived from an EMBL/GenBank/DDBJ whole genome shotgun (WGS) entry which is preliminary data.</text>
</comment>
<dbReference type="EMBL" id="JBGBPQ010000001">
    <property type="protein sequence ID" value="KAL1530712.1"/>
    <property type="molecule type" value="Genomic_DNA"/>
</dbReference>
<dbReference type="InterPro" id="IPR000537">
    <property type="entry name" value="UbiA_prenyltransferase"/>
</dbReference>
<feature type="transmembrane region" description="Helical" evidence="8">
    <location>
        <begin position="148"/>
        <end position="174"/>
    </location>
</feature>
<evidence type="ECO:0000256" key="7">
    <source>
        <dbReference type="SAM" id="MobiDB-lite"/>
    </source>
</evidence>
<dbReference type="GO" id="GO:0016765">
    <property type="term" value="F:transferase activity, transferring alkyl or aryl (other than methyl) groups"/>
    <property type="evidence" value="ECO:0007669"/>
    <property type="project" value="InterPro"/>
</dbReference>
<feature type="region of interest" description="Disordered" evidence="7">
    <location>
        <begin position="24"/>
        <end position="47"/>
    </location>
</feature>
<dbReference type="InterPro" id="IPR044878">
    <property type="entry name" value="UbiA_sf"/>
</dbReference>
<evidence type="ECO:0000256" key="5">
    <source>
        <dbReference type="ARBA" id="ARBA00022989"/>
    </source>
</evidence>
<name>A0AB34KBL6_PRYPA</name>
<dbReference type="Proteomes" id="UP001515480">
    <property type="component" value="Unassembled WGS sequence"/>
</dbReference>
<evidence type="ECO:0008006" key="12">
    <source>
        <dbReference type="Google" id="ProtNLM"/>
    </source>
</evidence>
<evidence type="ECO:0000256" key="8">
    <source>
        <dbReference type="SAM" id="Phobius"/>
    </source>
</evidence>
<proteinExistence type="inferred from homology"/>
<evidence type="ECO:0000256" key="4">
    <source>
        <dbReference type="ARBA" id="ARBA00022692"/>
    </source>
</evidence>
<feature type="signal peptide" evidence="9">
    <location>
        <begin position="1"/>
        <end position="16"/>
    </location>
</feature>
<evidence type="ECO:0000256" key="2">
    <source>
        <dbReference type="ARBA" id="ARBA00005985"/>
    </source>
</evidence>
<dbReference type="Pfam" id="PF01040">
    <property type="entry name" value="UbiA"/>
    <property type="match status" value="1"/>
</dbReference>
<keyword evidence="11" id="KW-1185">Reference proteome</keyword>
<evidence type="ECO:0000256" key="3">
    <source>
        <dbReference type="ARBA" id="ARBA00022679"/>
    </source>
</evidence>
<keyword evidence="4 8" id="KW-0812">Transmembrane</keyword>
<evidence type="ECO:0000313" key="10">
    <source>
        <dbReference type="EMBL" id="KAL1530712.1"/>
    </source>
</evidence>
<evidence type="ECO:0000256" key="1">
    <source>
        <dbReference type="ARBA" id="ARBA00004141"/>
    </source>
</evidence>
<feature type="transmembrane region" description="Helical" evidence="8">
    <location>
        <begin position="212"/>
        <end position="231"/>
    </location>
</feature>
<feature type="transmembrane region" description="Helical" evidence="8">
    <location>
        <begin position="180"/>
        <end position="200"/>
    </location>
</feature>
<feature type="transmembrane region" description="Helical" evidence="8">
    <location>
        <begin position="251"/>
        <end position="276"/>
    </location>
</feature>
<evidence type="ECO:0000313" key="11">
    <source>
        <dbReference type="Proteomes" id="UP001515480"/>
    </source>
</evidence>
<protein>
    <recommendedName>
        <fullName evidence="12">Homogentisate phytyltransferase</fullName>
    </recommendedName>
</protein>
<keyword evidence="9" id="KW-0732">Signal</keyword>
<comment type="subcellular location">
    <subcellularLocation>
        <location evidence="1">Membrane</location>
        <topology evidence="1">Multi-pass membrane protein</topology>
    </subcellularLocation>
</comment>
<evidence type="ECO:0000256" key="9">
    <source>
        <dbReference type="SAM" id="SignalP"/>
    </source>
</evidence>
<feature type="transmembrane region" description="Helical" evidence="8">
    <location>
        <begin position="305"/>
        <end position="326"/>
    </location>
</feature>
<keyword evidence="5 8" id="KW-1133">Transmembrane helix</keyword>
<dbReference type="GO" id="GO:0016020">
    <property type="term" value="C:membrane"/>
    <property type="evidence" value="ECO:0007669"/>
    <property type="project" value="UniProtKB-SubCell"/>
</dbReference>
<dbReference type="PANTHER" id="PTHR43009:SF7">
    <property type="entry name" value="HOMOGENTISATE GERANYLGERANYLTRANSFERASE, CHLOROPLASTIC"/>
    <property type="match status" value="1"/>
</dbReference>
<dbReference type="NCBIfam" id="NF009525">
    <property type="entry name" value="PRK12887.1"/>
    <property type="match status" value="1"/>
</dbReference>
<reference evidence="10 11" key="1">
    <citation type="journal article" date="2024" name="Science">
        <title>Giant polyketide synthase enzymes in the biosynthesis of giant marine polyether toxins.</title>
        <authorList>
            <person name="Fallon T.R."/>
            <person name="Shende V.V."/>
            <person name="Wierzbicki I.H."/>
            <person name="Pendleton A.L."/>
            <person name="Watervoot N.F."/>
            <person name="Auber R.P."/>
            <person name="Gonzalez D.J."/>
            <person name="Wisecaver J.H."/>
            <person name="Moore B.S."/>
        </authorList>
    </citation>
    <scope>NUCLEOTIDE SEQUENCE [LARGE SCALE GENOMIC DNA]</scope>
    <source>
        <strain evidence="10 11">12B1</strain>
    </source>
</reference>
<organism evidence="10 11">
    <name type="scientific">Prymnesium parvum</name>
    <name type="common">Toxic golden alga</name>
    <dbReference type="NCBI Taxonomy" id="97485"/>
    <lineage>
        <taxon>Eukaryota</taxon>
        <taxon>Haptista</taxon>
        <taxon>Haptophyta</taxon>
        <taxon>Prymnesiophyceae</taxon>
        <taxon>Prymnesiales</taxon>
        <taxon>Prymnesiaceae</taxon>
        <taxon>Prymnesium</taxon>
    </lineage>
</organism>
<evidence type="ECO:0000256" key="6">
    <source>
        <dbReference type="ARBA" id="ARBA00023136"/>
    </source>
</evidence>
<sequence length="388" mass="40440">MHALLPLLLLPAAAAAAPSLQIKPSLPPLPPRRIPPQEARRHPRASAAMVIKEQQPDATVAEAPAAPEPKPPLALTLWQFSRPHTMIGSALAIPALALYAAPAGGALSSPLLLSVLYAVPPALLMNVYIVGLNQLLDIELDKVNKPRLPLAAGTLGVPAGVGVVLASLAASLLMGWAHPWLSTAALKATLLGSALLGTAYSLPPLRLKRFPLLASLCIMGVRGALVNWGFFTHTATVIGTAPQGLAFAAGVATAAPLRCLAAVAFFTLFGTVIAIVKDVPDAKGDAMFGIRSFSVRLGQARMLRFAVSLLILNYSAAAVALLAATASAGSALVALRRGGAACVAAGLAWSVHRRAADVQPEDPSSVYSYYMHLWKCFYSSYALLPFAR</sequence>
<feature type="compositionally biased region" description="Pro residues" evidence="7">
    <location>
        <begin position="25"/>
        <end position="34"/>
    </location>
</feature>
<keyword evidence="6 8" id="KW-0472">Membrane</keyword>
<dbReference type="Gene3D" id="1.10.357.140">
    <property type="entry name" value="UbiA prenyltransferase"/>
    <property type="match status" value="1"/>
</dbReference>
<feature type="transmembrane region" description="Helical" evidence="8">
    <location>
        <begin position="115"/>
        <end position="136"/>
    </location>
</feature>
<gene>
    <name evidence="10" type="ORF">AB1Y20_001611</name>
</gene>
<dbReference type="AlphaFoldDB" id="A0AB34KBL6"/>
<dbReference type="PANTHER" id="PTHR43009">
    <property type="entry name" value="HOMOGENTISATE SOLANESYLTRANSFERASE, CHLOROPLASTIC"/>
    <property type="match status" value="1"/>
</dbReference>
<comment type="similarity">
    <text evidence="2">Belongs to the UbiA prenyltransferase family.</text>
</comment>
<feature type="chain" id="PRO_5044268868" description="Homogentisate phytyltransferase" evidence="9">
    <location>
        <begin position="17"/>
        <end position="388"/>
    </location>
</feature>